<gene>
    <name evidence="3" type="ORF">GCM10011403_29240</name>
</gene>
<dbReference type="EMBL" id="BMIY01000015">
    <property type="protein sequence ID" value="GFZ83816.1"/>
    <property type="molecule type" value="Genomic_DNA"/>
</dbReference>
<evidence type="ECO:0000313" key="4">
    <source>
        <dbReference type="Proteomes" id="UP000627715"/>
    </source>
</evidence>
<dbReference type="AlphaFoldDB" id="A0A916QMX2"/>
<reference evidence="3" key="2">
    <citation type="submission" date="2020-09" db="EMBL/GenBank/DDBJ databases">
        <authorList>
            <person name="Sun Q."/>
            <person name="Zhou Y."/>
        </authorList>
    </citation>
    <scope>NUCLEOTIDE SEQUENCE</scope>
    <source>
        <strain evidence="3">CGMCC 1.15425</strain>
    </source>
</reference>
<evidence type="ECO:0000313" key="3">
    <source>
        <dbReference type="EMBL" id="GFZ83816.1"/>
    </source>
</evidence>
<sequence length="397" mass="42023">MIQMIFQSSYQIDRRPFCIRVLTAVLLSTVVCSNAIANDNDPRAREAGVAPGIYQPGPLNAITDVSGVQVGHVSLIEGDDIRTGVTAILPHGDNLYQNKVPAGYAQGNGYGKMMGTTQVIELGELETPVLLTNTLSVPEAAAGTIEWTLAQPGNEQVRSVNAVVGETNDGRINNIRLRAIKPEHAIEAINQAVSGPVEEGSIGAGMGTVNFGWKGGVGTSSRVLPDENGGFTVGVLVQTNYGGELHIMGVPINAEALNTAAARVAQEASPDGSVMIIIATDAPLSDRNLERLAKRSFLGLGRTGSAMSNGSGDYALAFSTAESVRRTTARRAMLSRIADWPNGEMTPLFQAAVEATEEAVYNALFKASDVRGVNAERYPQLPVSAALQILRDRRAIE</sequence>
<dbReference type="InterPro" id="IPR016117">
    <property type="entry name" value="ArgJ-like_dom_sf"/>
</dbReference>
<keyword evidence="2" id="KW-0732">Signal</keyword>
<dbReference type="GO" id="GO:0004177">
    <property type="term" value="F:aminopeptidase activity"/>
    <property type="evidence" value="ECO:0007669"/>
    <property type="project" value="TreeGrafter"/>
</dbReference>
<name>A0A916QMX2_9GAMM</name>
<keyword evidence="4" id="KW-1185">Reference proteome</keyword>
<organism evidence="3 4">
    <name type="scientific">Pseudohongiella nitratireducens</name>
    <dbReference type="NCBI Taxonomy" id="1768907"/>
    <lineage>
        <taxon>Bacteria</taxon>
        <taxon>Pseudomonadati</taxon>
        <taxon>Pseudomonadota</taxon>
        <taxon>Gammaproteobacteria</taxon>
        <taxon>Pseudomonadales</taxon>
        <taxon>Pseudohongiellaceae</taxon>
        <taxon>Pseudohongiella</taxon>
    </lineage>
</organism>
<proteinExistence type="inferred from homology"/>
<dbReference type="PANTHER" id="PTHR36512:SF3">
    <property type="entry name" value="BLR5678 PROTEIN"/>
    <property type="match status" value="1"/>
</dbReference>
<dbReference type="Proteomes" id="UP000627715">
    <property type="component" value="Unassembled WGS sequence"/>
</dbReference>
<dbReference type="Gene3D" id="3.60.70.12">
    <property type="entry name" value="L-amino peptidase D-ALA esterase/amidase"/>
    <property type="match status" value="1"/>
</dbReference>
<comment type="similarity">
    <text evidence="1">Belongs to the peptidase S58 family.</text>
</comment>
<comment type="caution">
    <text evidence="3">The sequence shown here is derived from an EMBL/GenBank/DDBJ whole genome shotgun (WGS) entry which is preliminary data.</text>
</comment>
<protein>
    <submittedName>
        <fullName evidence="3">D-aminopeptidase</fullName>
    </submittedName>
</protein>
<dbReference type="RefSeq" id="WP_229694702.1">
    <property type="nucleotide sequence ID" value="NZ_BMIY01000015.1"/>
</dbReference>
<dbReference type="CDD" id="cd02253">
    <property type="entry name" value="DmpA"/>
    <property type="match status" value="1"/>
</dbReference>
<accession>A0A916QMX2</accession>
<dbReference type="SUPFAM" id="SSF56266">
    <property type="entry name" value="DmpA/ArgJ-like"/>
    <property type="match status" value="1"/>
</dbReference>
<feature type="chain" id="PRO_5037087713" evidence="2">
    <location>
        <begin position="38"/>
        <end position="397"/>
    </location>
</feature>
<feature type="signal peptide" evidence="2">
    <location>
        <begin position="1"/>
        <end position="37"/>
    </location>
</feature>
<dbReference type="PANTHER" id="PTHR36512">
    <property type="entry name" value="D-AMINOPEPTIDASE"/>
    <property type="match status" value="1"/>
</dbReference>
<evidence type="ECO:0000256" key="1">
    <source>
        <dbReference type="ARBA" id="ARBA00007068"/>
    </source>
</evidence>
<dbReference type="Pfam" id="PF03576">
    <property type="entry name" value="Peptidase_S58"/>
    <property type="match status" value="1"/>
</dbReference>
<dbReference type="InterPro" id="IPR005321">
    <property type="entry name" value="Peptidase_S58_DmpA"/>
</dbReference>
<reference evidence="3" key="1">
    <citation type="journal article" date="2014" name="Int. J. Syst. Evol. Microbiol.">
        <title>Complete genome sequence of Corynebacterium casei LMG S-19264T (=DSM 44701T), isolated from a smear-ripened cheese.</title>
        <authorList>
            <consortium name="US DOE Joint Genome Institute (JGI-PGF)"/>
            <person name="Walter F."/>
            <person name="Albersmeier A."/>
            <person name="Kalinowski J."/>
            <person name="Ruckert C."/>
        </authorList>
    </citation>
    <scope>NUCLEOTIDE SEQUENCE</scope>
    <source>
        <strain evidence="3">CGMCC 1.15425</strain>
    </source>
</reference>
<evidence type="ECO:0000256" key="2">
    <source>
        <dbReference type="SAM" id="SignalP"/>
    </source>
</evidence>